<keyword evidence="1" id="KW-0732">Signal</keyword>
<dbReference type="InterPro" id="IPR006311">
    <property type="entry name" value="TAT_signal"/>
</dbReference>
<dbReference type="Proteomes" id="UP000587991">
    <property type="component" value="Unassembled WGS sequence"/>
</dbReference>
<evidence type="ECO:0000256" key="1">
    <source>
        <dbReference type="SAM" id="SignalP"/>
    </source>
</evidence>
<dbReference type="RefSeq" id="WP_168875423.1">
    <property type="nucleotide sequence ID" value="NZ_JABAIM010000001.1"/>
</dbReference>
<comment type="caution">
    <text evidence="2">The sequence shown here is derived from an EMBL/GenBank/DDBJ whole genome shotgun (WGS) entry which is preliminary data.</text>
</comment>
<dbReference type="AlphaFoldDB" id="A0A847S4R4"/>
<feature type="chain" id="PRO_5033025698" evidence="1">
    <location>
        <begin position="30"/>
        <end position="364"/>
    </location>
</feature>
<dbReference type="EMBL" id="JABAIM010000001">
    <property type="protein sequence ID" value="NLR73765.1"/>
    <property type="molecule type" value="Genomic_DNA"/>
</dbReference>
<sequence length="364" mass="39698">MPLSRRRLLQGMLAYSLLPALGHATPEQAAPRWLVSPLNIGNLSHNGRLRWPLEAGQISAKTPLPARGHGAVFTHDGKVLILARRPGTQAWLLDLTSGEVCGGFSSDEDHHLFGHAVYSADQRYLFTSENHIPTGQGRIVVRDARDFRVLDSHPSHGIGPHELILLPDRHTLAVANGGILTLPETGRVKLNVASMVSSLAYVDSRNGALRGEYRVPLPQLSLRHLARTPDGRLAAAMQFEGQDDRTPLIAFHQGEDPLSIPQLAEDTQRRMAGYTASIAALASQPLHAATHPKGNGVSLWRNGQWQGWVDIPKASGIADMGDAFLVSNELGELYRVSPQGEKQLLLREPGVMWDNHIYLSPPAA</sequence>
<dbReference type="InterPro" id="IPR015943">
    <property type="entry name" value="WD40/YVTN_repeat-like_dom_sf"/>
</dbReference>
<dbReference type="Pfam" id="PF07433">
    <property type="entry name" value="DUF1513"/>
    <property type="match status" value="1"/>
</dbReference>
<dbReference type="PROSITE" id="PS51318">
    <property type="entry name" value="TAT"/>
    <property type="match status" value="1"/>
</dbReference>
<organism evidence="2 3">
    <name type="scientific">Leeia aquatica</name>
    <dbReference type="NCBI Taxonomy" id="2725557"/>
    <lineage>
        <taxon>Bacteria</taxon>
        <taxon>Pseudomonadati</taxon>
        <taxon>Pseudomonadota</taxon>
        <taxon>Betaproteobacteria</taxon>
        <taxon>Neisseriales</taxon>
        <taxon>Leeiaceae</taxon>
        <taxon>Leeia</taxon>
    </lineage>
</organism>
<dbReference type="InterPro" id="IPR011044">
    <property type="entry name" value="Quino_amine_DH_bsu"/>
</dbReference>
<reference evidence="2 3" key="1">
    <citation type="submission" date="2020-04" db="EMBL/GenBank/DDBJ databases">
        <title>Draft genome of Leeia sp. IMCC25680.</title>
        <authorList>
            <person name="Song J."/>
            <person name="Cho J.-C."/>
        </authorList>
    </citation>
    <scope>NUCLEOTIDE SEQUENCE [LARGE SCALE GENOMIC DNA]</scope>
    <source>
        <strain evidence="2 3">IMCC25680</strain>
    </source>
</reference>
<name>A0A847S4R4_9NEIS</name>
<protein>
    <submittedName>
        <fullName evidence="2">DUF1513 domain-containing protein</fullName>
    </submittedName>
</protein>
<dbReference type="InterPro" id="IPR008311">
    <property type="entry name" value="UCP028101"/>
</dbReference>
<evidence type="ECO:0000313" key="3">
    <source>
        <dbReference type="Proteomes" id="UP000587991"/>
    </source>
</evidence>
<feature type="signal peptide" evidence="1">
    <location>
        <begin position="1"/>
        <end position="29"/>
    </location>
</feature>
<dbReference type="Gene3D" id="2.130.10.10">
    <property type="entry name" value="YVTN repeat-like/Quinoprotein amine dehydrogenase"/>
    <property type="match status" value="1"/>
</dbReference>
<proteinExistence type="predicted"/>
<evidence type="ECO:0000313" key="2">
    <source>
        <dbReference type="EMBL" id="NLR73765.1"/>
    </source>
</evidence>
<keyword evidence="3" id="KW-1185">Reference proteome</keyword>
<dbReference type="PIRSF" id="PIRSF028101">
    <property type="entry name" value="UCP028101"/>
    <property type="match status" value="1"/>
</dbReference>
<gene>
    <name evidence="2" type="ORF">HF682_01140</name>
</gene>
<dbReference type="SUPFAM" id="SSF50969">
    <property type="entry name" value="YVTN repeat-like/Quinoprotein amine dehydrogenase"/>
    <property type="match status" value="1"/>
</dbReference>
<accession>A0A847S4R4</accession>